<comment type="caution">
    <text evidence="6">The sequence shown here is derived from an EMBL/GenBank/DDBJ whole genome shotgun (WGS) entry which is preliminary data.</text>
</comment>
<dbReference type="Gene3D" id="3.40.50.170">
    <property type="entry name" value="Formyl transferase, N-terminal domain"/>
    <property type="match status" value="1"/>
</dbReference>
<dbReference type="PANTHER" id="PTHR43369:SF2">
    <property type="entry name" value="PHOSPHORIBOSYLGLYCINAMIDE FORMYLTRANSFERASE"/>
    <property type="match status" value="1"/>
</dbReference>
<feature type="binding site" evidence="4">
    <location>
        <position position="177"/>
    </location>
    <ligand>
        <name>(6R)-10-formyltetrahydrofolate</name>
        <dbReference type="ChEBI" id="CHEBI:195366"/>
    </ligand>
</feature>
<dbReference type="InterPro" id="IPR004607">
    <property type="entry name" value="GART"/>
</dbReference>
<dbReference type="CDD" id="cd08645">
    <property type="entry name" value="FMT_core_GART"/>
    <property type="match status" value="1"/>
</dbReference>
<evidence type="ECO:0000313" key="7">
    <source>
        <dbReference type="Proteomes" id="UP001501475"/>
    </source>
</evidence>
<keyword evidence="2 4" id="KW-0808">Transferase</keyword>
<dbReference type="PANTHER" id="PTHR43369">
    <property type="entry name" value="PHOSPHORIBOSYLGLYCINAMIDE FORMYLTRANSFERASE"/>
    <property type="match status" value="1"/>
</dbReference>
<feature type="active site" description="Proton donor" evidence="4">
    <location>
        <position position="179"/>
    </location>
</feature>
<sequence length="267" mass="27600">MLRSFAVCRGTQAGDAPGAYSPVVSHLRQLSFVASNPTCVGPFPAFAEVTPGLGRRTRLGRVTNPLSAAPGAPLRLVVLVSGSGTLLQALIDAAGEPGFPARIVAVGADREGTLGVERAVGAGIPSFVVAPGTYADRAAWDAALAAAIASYSPELVVSAGFMRILGPAVLDGSRIINTHPALLPSFPGAHGVRDALAHGVRVTGTTCHWVDAGVDTGPIIDQRAVRVEPGDTEESLHERIKVEERALLVDVVRALAGQIQLDFAQVK</sequence>
<dbReference type="InterPro" id="IPR036477">
    <property type="entry name" value="Formyl_transf_N_sf"/>
</dbReference>
<comment type="caution">
    <text evidence="4">Lacks conserved residue(s) required for the propagation of feature annotation.</text>
</comment>
<dbReference type="EMBL" id="BAAAPN010000106">
    <property type="protein sequence ID" value="GAA1776994.1"/>
    <property type="molecule type" value="Genomic_DNA"/>
</dbReference>
<dbReference type="Pfam" id="PF00551">
    <property type="entry name" value="Formyl_trans_N"/>
    <property type="match status" value="1"/>
</dbReference>
<evidence type="ECO:0000259" key="5">
    <source>
        <dbReference type="Pfam" id="PF00551"/>
    </source>
</evidence>
<comment type="catalytic activity">
    <reaction evidence="4">
        <text>N(1)-(5-phospho-beta-D-ribosyl)glycinamide + (6R)-10-formyltetrahydrofolate = N(2)-formyl-N(1)-(5-phospho-beta-D-ribosyl)glycinamide + (6S)-5,6,7,8-tetrahydrofolate + H(+)</text>
        <dbReference type="Rhea" id="RHEA:15053"/>
        <dbReference type="ChEBI" id="CHEBI:15378"/>
        <dbReference type="ChEBI" id="CHEBI:57453"/>
        <dbReference type="ChEBI" id="CHEBI:143788"/>
        <dbReference type="ChEBI" id="CHEBI:147286"/>
        <dbReference type="ChEBI" id="CHEBI:195366"/>
        <dbReference type="EC" id="2.1.2.2"/>
    </reaction>
</comment>
<accession>A0ABP4XC56</accession>
<dbReference type="NCBIfam" id="TIGR00639">
    <property type="entry name" value="PurN"/>
    <property type="match status" value="1"/>
</dbReference>
<protein>
    <recommendedName>
        <fullName evidence="4">Phosphoribosylglycinamide formyltransferase</fullName>
        <ecNumber evidence="4">2.1.2.2</ecNumber>
    </recommendedName>
    <alternativeName>
        <fullName evidence="4">5'-phosphoribosylglycinamide transformylase</fullName>
    </alternativeName>
    <alternativeName>
        <fullName evidence="4">GAR transformylase</fullName>
        <shortName evidence="4">GART</shortName>
    </alternativeName>
</protein>
<evidence type="ECO:0000256" key="2">
    <source>
        <dbReference type="ARBA" id="ARBA00022679"/>
    </source>
</evidence>
<evidence type="ECO:0000256" key="4">
    <source>
        <dbReference type="HAMAP-Rule" id="MF_01930"/>
    </source>
</evidence>
<comment type="similarity">
    <text evidence="4">Belongs to the GART family.</text>
</comment>
<feature type="binding site" evidence="4">
    <location>
        <begin position="162"/>
        <end position="165"/>
    </location>
    <ligand>
        <name>(6R)-10-formyltetrahydrofolate</name>
        <dbReference type="ChEBI" id="CHEBI:195366"/>
    </ligand>
</feature>
<dbReference type="EC" id="2.1.2.2" evidence="4"/>
<evidence type="ECO:0000256" key="1">
    <source>
        <dbReference type="ARBA" id="ARBA00005054"/>
    </source>
</evidence>
<comment type="function">
    <text evidence="4">Catalyzes the transfer of a formyl group from 10-formyltetrahydrofolate to 5-phospho-ribosyl-glycinamide (GAR), producing 5-phospho-ribosyl-N-formylglycinamide (FGAR) and tetrahydrofolate.</text>
</comment>
<keyword evidence="3 4" id="KW-0658">Purine biosynthesis</keyword>
<reference evidence="7" key="1">
    <citation type="journal article" date="2019" name="Int. J. Syst. Evol. Microbiol.">
        <title>The Global Catalogue of Microorganisms (GCM) 10K type strain sequencing project: providing services to taxonomists for standard genome sequencing and annotation.</title>
        <authorList>
            <consortium name="The Broad Institute Genomics Platform"/>
            <consortium name="The Broad Institute Genome Sequencing Center for Infectious Disease"/>
            <person name="Wu L."/>
            <person name="Ma J."/>
        </authorList>
    </citation>
    <scope>NUCLEOTIDE SEQUENCE [LARGE SCALE GENOMIC DNA]</scope>
    <source>
        <strain evidence="7">JCM 15591</strain>
    </source>
</reference>
<dbReference type="SUPFAM" id="SSF53328">
    <property type="entry name" value="Formyltransferase"/>
    <property type="match status" value="1"/>
</dbReference>
<evidence type="ECO:0000256" key="3">
    <source>
        <dbReference type="ARBA" id="ARBA00022755"/>
    </source>
</evidence>
<feature type="binding site" evidence="4">
    <location>
        <position position="137"/>
    </location>
    <ligand>
        <name>(6R)-10-formyltetrahydrofolate</name>
        <dbReference type="ChEBI" id="CHEBI:195366"/>
    </ligand>
</feature>
<gene>
    <name evidence="4" type="primary">purN</name>
    <name evidence="6" type="ORF">GCM10009810_37660</name>
</gene>
<keyword evidence="7" id="KW-1185">Reference proteome</keyword>
<evidence type="ECO:0000313" key="6">
    <source>
        <dbReference type="EMBL" id="GAA1776994.1"/>
    </source>
</evidence>
<feature type="domain" description="Formyl transferase N-terminal" evidence="5">
    <location>
        <begin position="75"/>
        <end position="252"/>
    </location>
</feature>
<organism evidence="6 7">
    <name type="scientific">Nostocoides vanveenii</name>
    <dbReference type="NCBI Taxonomy" id="330835"/>
    <lineage>
        <taxon>Bacteria</taxon>
        <taxon>Bacillati</taxon>
        <taxon>Actinomycetota</taxon>
        <taxon>Actinomycetes</taxon>
        <taxon>Micrococcales</taxon>
        <taxon>Intrasporangiaceae</taxon>
        <taxon>Nostocoides</taxon>
    </lineage>
</organism>
<proteinExistence type="inferred from homology"/>
<name>A0ABP4XC56_9MICO</name>
<dbReference type="InterPro" id="IPR002376">
    <property type="entry name" value="Formyl_transf_N"/>
</dbReference>
<dbReference type="HAMAP" id="MF_01930">
    <property type="entry name" value="PurN"/>
    <property type="match status" value="1"/>
</dbReference>
<dbReference type="Proteomes" id="UP001501475">
    <property type="component" value="Unassembled WGS sequence"/>
</dbReference>
<feature type="site" description="Raises pKa of active site His" evidence="4">
    <location>
        <position position="215"/>
    </location>
</feature>
<comment type="pathway">
    <text evidence="1 4">Purine metabolism; IMP biosynthesis via de novo pathway; N(2)-formyl-N(1)-(5-phospho-D-ribosyl)glycinamide from N(1)-(5-phospho-D-ribosyl)glycinamide (10-formyl THF route): step 1/1.</text>
</comment>